<evidence type="ECO:0000313" key="2">
    <source>
        <dbReference type="EMBL" id="KAK3369583.1"/>
    </source>
</evidence>
<protein>
    <recommendedName>
        <fullName evidence="4">Peptidase A1 domain-containing protein</fullName>
    </recommendedName>
</protein>
<name>A0AAE0N491_9PEZI</name>
<comment type="caution">
    <text evidence="2">The sequence shown here is derived from an EMBL/GenBank/DDBJ whole genome shotgun (WGS) entry which is preliminary data.</text>
</comment>
<feature type="signal peptide" evidence="1">
    <location>
        <begin position="1"/>
        <end position="19"/>
    </location>
</feature>
<gene>
    <name evidence="2" type="ORF">B0T24DRAFT_362302</name>
</gene>
<proteinExistence type="predicted"/>
<dbReference type="Proteomes" id="UP001287356">
    <property type="component" value="Unassembled WGS sequence"/>
</dbReference>
<dbReference type="AlphaFoldDB" id="A0AAE0N491"/>
<organism evidence="2 3">
    <name type="scientific">Lasiosphaeria ovina</name>
    <dbReference type="NCBI Taxonomy" id="92902"/>
    <lineage>
        <taxon>Eukaryota</taxon>
        <taxon>Fungi</taxon>
        <taxon>Dikarya</taxon>
        <taxon>Ascomycota</taxon>
        <taxon>Pezizomycotina</taxon>
        <taxon>Sordariomycetes</taxon>
        <taxon>Sordariomycetidae</taxon>
        <taxon>Sordariales</taxon>
        <taxon>Lasiosphaeriaceae</taxon>
        <taxon>Lasiosphaeria</taxon>
    </lineage>
</organism>
<evidence type="ECO:0000256" key="1">
    <source>
        <dbReference type="SAM" id="SignalP"/>
    </source>
</evidence>
<sequence>MVSNFAKLLAAAALPLAAASRYTNFTTSAMIPWAGADSSGVDWQSPVHLSFRINSPSGRRFTPLADTGSQGIVLPAKYVGYDFNRGCEEQGGRHGDEYLSSSRVYYEGCWVERALFFNVDERNHSLHPVVETHATLLAMVNSSRCLDYDATRTPPCLDKRDMCINSTGVAMLGIGFGRESSAASQATPDKNPLRNVAAINSQPVSNTSFSAGYVLDSRGVALGLTDANTAGAAFYALQPVAYPGVADWMGARACIVINDTAPACGNALLDTGLNQSYVSLPIGTLPNPIPKLPNGSRVQIAFGEPGLPPVAVEEFVVGTPSVPNVNPWHVSVALRTPTFVNTGRFFYRGFSVVFDDLNGYFGLKKVESDGVGENEGQRLVVQDDL</sequence>
<keyword evidence="1" id="KW-0732">Signal</keyword>
<evidence type="ECO:0008006" key="4">
    <source>
        <dbReference type="Google" id="ProtNLM"/>
    </source>
</evidence>
<reference evidence="2" key="2">
    <citation type="submission" date="2023-06" db="EMBL/GenBank/DDBJ databases">
        <authorList>
            <consortium name="Lawrence Berkeley National Laboratory"/>
            <person name="Haridas S."/>
            <person name="Hensen N."/>
            <person name="Bonometti L."/>
            <person name="Westerberg I."/>
            <person name="Brannstrom I.O."/>
            <person name="Guillou S."/>
            <person name="Cros-Aarteil S."/>
            <person name="Calhoun S."/>
            <person name="Kuo A."/>
            <person name="Mondo S."/>
            <person name="Pangilinan J."/>
            <person name="Riley R."/>
            <person name="Labutti K."/>
            <person name="Andreopoulos B."/>
            <person name="Lipzen A."/>
            <person name="Chen C."/>
            <person name="Yanf M."/>
            <person name="Daum C."/>
            <person name="Ng V."/>
            <person name="Clum A."/>
            <person name="Steindorff A."/>
            <person name="Ohm R."/>
            <person name="Martin F."/>
            <person name="Silar P."/>
            <person name="Natvig D."/>
            <person name="Lalanne C."/>
            <person name="Gautier V."/>
            <person name="Ament-Velasquez S.L."/>
            <person name="Kruys A."/>
            <person name="Hutchinson M.I."/>
            <person name="Powell A.J."/>
            <person name="Barry K."/>
            <person name="Miller A.N."/>
            <person name="Grigoriev I.V."/>
            <person name="Debuchy R."/>
            <person name="Gladieux P."/>
            <person name="Thoren M.H."/>
            <person name="Johannesson H."/>
        </authorList>
    </citation>
    <scope>NUCLEOTIDE SEQUENCE</scope>
    <source>
        <strain evidence="2">CBS 958.72</strain>
    </source>
</reference>
<feature type="chain" id="PRO_5041968088" description="Peptidase A1 domain-containing protein" evidence="1">
    <location>
        <begin position="20"/>
        <end position="385"/>
    </location>
</feature>
<evidence type="ECO:0000313" key="3">
    <source>
        <dbReference type="Proteomes" id="UP001287356"/>
    </source>
</evidence>
<keyword evidence="3" id="KW-1185">Reference proteome</keyword>
<dbReference type="EMBL" id="JAULSN010000006">
    <property type="protein sequence ID" value="KAK3369583.1"/>
    <property type="molecule type" value="Genomic_DNA"/>
</dbReference>
<accession>A0AAE0N491</accession>
<reference evidence="2" key="1">
    <citation type="journal article" date="2023" name="Mol. Phylogenet. Evol.">
        <title>Genome-scale phylogeny and comparative genomics of the fungal order Sordariales.</title>
        <authorList>
            <person name="Hensen N."/>
            <person name="Bonometti L."/>
            <person name="Westerberg I."/>
            <person name="Brannstrom I.O."/>
            <person name="Guillou S."/>
            <person name="Cros-Aarteil S."/>
            <person name="Calhoun S."/>
            <person name="Haridas S."/>
            <person name="Kuo A."/>
            <person name="Mondo S."/>
            <person name="Pangilinan J."/>
            <person name="Riley R."/>
            <person name="LaButti K."/>
            <person name="Andreopoulos B."/>
            <person name="Lipzen A."/>
            <person name="Chen C."/>
            <person name="Yan M."/>
            <person name="Daum C."/>
            <person name="Ng V."/>
            <person name="Clum A."/>
            <person name="Steindorff A."/>
            <person name="Ohm R.A."/>
            <person name="Martin F."/>
            <person name="Silar P."/>
            <person name="Natvig D.O."/>
            <person name="Lalanne C."/>
            <person name="Gautier V."/>
            <person name="Ament-Velasquez S.L."/>
            <person name="Kruys A."/>
            <person name="Hutchinson M.I."/>
            <person name="Powell A.J."/>
            <person name="Barry K."/>
            <person name="Miller A.N."/>
            <person name="Grigoriev I.V."/>
            <person name="Debuchy R."/>
            <person name="Gladieux P."/>
            <person name="Hiltunen Thoren M."/>
            <person name="Johannesson H."/>
        </authorList>
    </citation>
    <scope>NUCLEOTIDE SEQUENCE</scope>
    <source>
        <strain evidence="2">CBS 958.72</strain>
    </source>
</reference>